<evidence type="ECO:0000313" key="1">
    <source>
        <dbReference type="EMBL" id="KAL3566739.1"/>
    </source>
</evidence>
<reference evidence="1 2" key="1">
    <citation type="journal article" date="2024" name="Plant Biotechnol. J.">
        <title>Genome and CRISPR/Cas9 system of a widespread forest tree (Populus alba) in the world.</title>
        <authorList>
            <person name="Liu Y.J."/>
            <person name="Jiang P.F."/>
            <person name="Han X.M."/>
            <person name="Li X.Y."/>
            <person name="Wang H.M."/>
            <person name="Wang Y.J."/>
            <person name="Wang X.X."/>
            <person name="Zeng Q.Y."/>
        </authorList>
    </citation>
    <scope>NUCLEOTIDE SEQUENCE [LARGE SCALE GENOMIC DNA]</scope>
    <source>
        <strain evidence="2">cv. PAL-ZL1</strain>
    </source>
</reference>
<evidence type="ECO:0000313" key="2">
    <source>
        <dbReference type="Proteomes" id="UP000309997"/>
    </source>
</evidence>
<accession>A0ACC4AKK5</accession>
<keyword evidence="2" id="KW-1185">Reference proteome</keyword>
<organism evidence="1 2">
    <name type="scientific">Populus alba</name>
    <name type="common">White poplar</name>
    <dbReference type="NCBI Taxonomy" id="43335"/>
    <lineage>
        <taxon>Eukaryota</taxon>
        <taxon>Viridiplantae</taxon>
        <taxon>Streptophyta</taxon>
        <taxon>Embryophyta</taxon>
        <taxon>Tracheophyta</taxon>
        <taxon>Spermatophyta</taxon>
        <taxon>Magnoliopsida</taxon>
        <taxon>eudicotyledons</taxon>
        <taxon>Gunneridae</taxon>
        <taxon>Pentapetalae</taxon>
        <taxon>rosids</taxon>
        <taxon>fabids</taxon>
        <taxon>Malpighiales</taxon>
        <taxon>Salicaceae</taxon>
        <taxon>Saliceae</taxon>
        <taxon>Populus</taxon>
    </lineage>
</organism>
<sequence length="149" mass="16635">MSKPQENFLGAVQGSNSLDGNKYGKPEAVAWELPFRRTDSEERKDGLASSETFRRRTVLFRFPGLESLEPLRLYSEKSLVERFTTYDNMIERIKKAISGADIGGQAKIRRNSFLPKIPIATSFGALSAHSSVTNCRADSTSENLSIIME</sequence>
<dbReference type="EMBL" id="RCHU02000018">
    <property type="protein sequence ID" value="KAL3566739.1"/>
    <property type="molecule type" value="Genomic_DNA"/>
</dbReference>
<gene>
    <name evidence="1" type="ORF">D5086_032154</name>
</gene>
<comment type="caution">
    <text evidence="1">The sequence shown here is derived from an EMBL/GenBank/DDBJ whole genome shotgun (WGS) entry which is preliminary data.</text>
</comment>
<dbReference type="Proteomes" id="UP000309997">
    <property type="component" value="Unassembled WGS sequence"/>
</dbReference>
<name>A0ACC4AKK5_POPAL</name>
<proteinExistence type="predicted"/>
<protein>
    <submittedName>
        <fullName evidence="1">Uncharacterized protein</fullName>
    </submittedName>
</protein>